<evidence type="ECO:0000256" key="2">
    <source>
        <dbReference type="ARBA" id="ARBA00023125"/>
    </source>
</evidence>
<dbReference type="InterPro" id="IPR054156">
    <property type="entry name" value="YxaF_TetR_C"/>
</dbReference>
<gene>
    <name evidence="6" type="ORF">MHEC_09210</name>
</gene>
<evidence type="ECO:0000259" key="4">
    <source>
        <dbReference type="Pfam" id="PF00440"/>
    </source>
</evidence>
<keyword evidence="2" id="KW-0238">DNA-binding</keyword>
<sequence length="206" mass="21938">MSTSTRDRFLTTAAALFRRQGYSGTGLKQIVAESGAPLGSLYYFFPGGKQDLALNAIGHTAARYEELLDRVFAHTGDIGQAAIKWFGWAARALEESDFADGCPIGTLASEIASTNDTLRAASQAVFDAWRSRVATQLISGGVKPARAGELATFAVASLEGAIMLARTQRSSQPLRDTGRVVAETLRSAARITVTARGRIVDKKGGR</sequence>
<keyword evidence="1" id="KW-0805">Transcription regulation</keyword>
<dbReference type="OrthoDB" id="4567939at2"/>
<feature type="domain" description="Transcriptional regulator LmrA/YxaF-like C-terminal" evidence="5">
    <location>
        <begin position="82"/>
        <end position="179"/>
    </location>
</feature>
<proteinExistence type="predicted"/>
<dbReference type="PANTHER" id="PTHR47506">
    <property type="entry name" value="TRANSCRIPTIONAL REGULATORY PROTEIN"/>
    <property type="match status" value="1"/>
</dbReference>
<dbReference type="InterPro" id="IPR036271">
    <property type="entry name" value="Tet_transcr_reg_TetR-rel_C_sf"/>
</dbReference>
<evidence type="ECO:0000256" key="3">
    <source>
        <dbReference type="ARBA" id="ARBA00023163"/>
    </source>
</evidence>
<dbReference type="InterPro" id="IPR001647">
    <property type="entry name" value="HTH_TetR"/>
</dbReference>
<dbReference type="Gene3D" id="1.10.357.10">
    <property type="entry name" value="Tetracycline Repressor, domain 2"/>
    <property type="match status" value="1"/>
</dbReference>
<dbReference type="Pfam" id="PF21993">
    <property type="entry name" value="TetR_C_13_2"/>
    <property type="match status" value="1"/>
</dbReference>
<dbReference type="GO" id="GO:0003677">
    <property type="term" value="F:DNA binding"/>
    <property type="evidence" value="ECO:0007669"/>
    <property type="project" value="UniProtKB-KW"/>
</dbReference>
<dbReference type="InterPro" id="IPR009057">
    <property type="entry name" value="Homeodomain-like_sf"/>
</dbReference>
<evidence type="ECO:0000313" key="6">
    <source>
        <dbReference type="EMBL" id="BCO34488.1"/>
    </source>
</evidence>
<dbReference type="PANTHER" id="PTHR47506:SF3">
    <property type="entry name" value="HTH-TYPE TRANSCRIPTIONAL REGULATOR LMRA"/>
    <property type="match status" value="1"/>
</dbReference>
<dbReference type="AlphaFoldDB" id="A0A2G8B7U1"/>
<reference evidence="6 7" key="1">
    <citation type="submission" date="2020-12" db="EMBL/GenBank/DDBJ databases">
        <title>Complete genome sequence of Mycobacterium heckeshornense JCM 15655T, closely related to a pathogenic non-tuberculous mycobacterial species Mycobacterium xenopi.</title>
        <authorList>
            <person name="Yoshida M."/>
            <person name="Fukano H."/>
            <person name="Asakura T."/>
            <person name="Suzuki M."/>
            <person name="Hoshino Y."/>
        </authorList>
    </citation>
    <scope>NUCLEOTIDE SEQUENCE [LARGE SCALE GENOMIC DNA]</scope>
    <source>
        <strain evidence="6 7">JCM 15655</strain>
    </source>
</reference>
<protein>
    <submittedName>
        <fullName evidence="6">Putative transcriptional regulator, TetR family protein</fullName>
    </submittedName>
</protein>
<evidence type="ECO:0000313" key="7">
    <source>
        <dbReference type="Proteomes" id="UP000595446"/>
    </source>
</evidence>
<evidence type="ECO:0000259" key="5">
    <source>
        <dbReference type="Pfam" id="PF21993"/>
    </source>
</evidence>
<keyword evidence="3" id="KW-0804">Transcription</keyword>
<dbReference type="STRING" id="110505.ACT16_03550"/>
<dbReference type="SUPFAM" id="SSF48498">
    <property type="entry name" value="Tetracyclin repressor-like, C-terminal domain"/>
    <property type="match status" value="1"/>
</dbReference>
<dbReference type="EMBL" id="AP024237">
    <property type="protein sequence ID" value="BCO34488.1"/>
    <property type="molecule type" value="Genomic_DNA"/>
</dbReference>
<dbReference type="Proteomes" id="UP000595446">
    <property type="component" value="Chromosome"/>
</dbReference>
<evidence type="ECO:0000256" key="1">
    <source>
        <dbReference type="ARBA" id="ARBA00023015"/>
    </source>
</evidence>
<dbReference type="RefSeq" id="WP_048890059.1">
    <property type="nucleotide sequence ID" value="NZ_AP024237.1"/>
</dbReference>
<name>A0A2G8B7U1_9MYCO</name>
<feature type="domain" description="HTH tetR-type" evidence="4">
    <location>
        <begin position="10"/>
        <end position="54"/>
    </location>
</feature>
<keyword evidence="7" id="KW-1185">Reference proteome</keyword>
<dbReference type="Pfam" id="PF00440">
    <property type="entry name" value="TetR_N"/>
    <property type="match status" value="1"/>
</dbReference>
<dbReference type="SUPFAM" id="SSF46689">
    <property type="entry name" value="Homeodomain-like"/>
    <property type="match status" value="1"/>
</dbReference>
<accession>A0A2G8B7U1</accession>
<organism evidence="6 7">
    <name type="scientific">Mycobacterium heckeshornense</name>
    <dbReference type="NCBI Taxonomy" id="110505"/>
    <lineage>
        <taxon>Bacteria</taxon>
        <taxon>Bacillati</taxon>
        <taxon>Actinomycetota</taxon>
        <taxon>Actinomycetes</taxon>
        <taxon>Mycobacteriales</taxon>
        <taxon>Mycobacteriaceae</taxon>
        <taxon>Mycobacterium</taxon>
    </lineage>
</organism>